<feature type="transmembrane region" description="Helical" evidence="2">
    <location>
        <begin position="41"/>
        <end position="65"/>
    </location>
</feature>
<keyword evidence="2" id="KW-0472">Membrane</keyword>
<sequence>MQSLIYRHDPIRDFLGGTGERHPRCTPYPHFWMHLEPSSSFAFSPLISSVTYAAFLVVHCIVLVLHSYPSVTTLTAALEQPWSCVFRFHTALTRASLKRSTLWRSAPPALICQVLGPKARRAVRRPMSRDHYRSRQMSRMHPEIRNRD</sequence>
<evidence type="ECO:0000313" key="3">
    <source>
        <dbReference type="EMBL" id="KAF2255034.1"/>
    </source>
</evidence>
<evidence type="ECO:0000313" key="4">
    <source>
        <dbReference type="Proteomes" id="UP000800094"/>
    </source>
</evidence>
<feature type="region of interest" description="Disordered" evidence="1">
    <location>
        <begin position="125"/>
        <end position="148"/>
    </location>
</feature>
<proteinExistence type="predicted"/>
<evidence type="ECO:0000256" key="1">
    <source>
        <dbReference type="SAM" id="MobiDB-lite"/>
    </source>
</evidence>
<name>A0A6A6IXB4_9PLEO</name>
<dbReference type="Proteomes" id="UP000800094">
    <property type="component" value="Unassembled WGS sequence"/>
</dbReference>
<dbReference type="RefSeq" id="XP_033690038.1">
    <property type="nucleotide sequence ID" value="XM_033819962.1"/>
</dbReference>
<keyword evidence="2" id="KW-1133">Transmembrane helix</keyword>
<reference evidence="3" key="1">
    <citation type="journal article" date="2020" name="Stud. Mycol.">
        <title>101 Dothideomycetes genomes: a test case for predicting lifestyles and emergence of pathogens.</title>
        <authorList>
            <person name="Haridas S."/>
            <person name="Albert R."/>
            <person name="Binder M."/>
            <person name="Bloem J."/>
            <person name="Labutti K."/>
            <person name="Salamov A."/>
            <person name="Andreopoulos B."/>
            <person name="Baker S."/>
            <person name="Barry K."/>
            <person name="Bills G."/>
            <person name="Bluhm B."/>
            <person name="Cannon C."/>
            <person name="Castanera R."/>
            <person name="Culley D."/>
            <person name="Daum C."/>
            <person name="Ezra D."/>
            <person name="Gonzalez J."/>
            <person name="Henrissat B."/>
            <person name="Kuo A."/>
            <person name="Liang C."/>
            <person name="Lipzen A."/>
            <person name="Lutzoni F."/>
            <person name="Magnuson J."/>
            <person name="Mondo S."/>
            <person name="Nolan M."/>
            <person name="Ohm R."/>
            <person name="Pangilinan J."/>
            <person name="Park H.-J."/>
            <person name="Ramirez L."/>
            <person name="Alfaro M."/>
            <person name="Sun H."/>
            <person name="Tritt A."/>
            <person name="Yoshinaga Y."/>
            <person name="Zwiers L.-H."/>
            <person name="Turgeon B."/>
            <person name="Goodwin S."/>
            <person name="Spatafora J."/>
            <person name="Crous P."/>
            <person name="Grigoriev I."/>
        </authorList>
    </citation>
    <scope>NUCLEOTIDE SEQUENCE</scope>
    <source>
        <strain evidence="3">CBS 122368</strain>
    </source>
</reference>
<keyword evidence="2" id="KW-0812">Transmembrane</keyword>
<dbReference type="GeneID" id="54573292"/>
<gene>
    <name evidence="3" type="ORF">BU26DRAFT_149959</name>
</gene>
<dbReference type="AlphaFoldDB" id="A0A6A6IXB4"/>
<accession>A0A6A6IXB4</accession>
<protein>
    <submittedName>
        <fullName evidence="3">Uncharacterized protein</fullName>
    </submittedName>
</protein>
<dbReference type="EMBL" id="ML987190">
    <property type="protein sequence ID" value="KAF2255034.1"/>
    <property type="molecule type" value="Genomic_DNA"/>
</dbReference>
<keyword evidence="4" id="KW-1185">Reference proteome</keyword>
<organism evidence="3 4">
    <name type="scientific">Trematosphaeria pertusa</name>
    <dbReference type="NCBI Taxonomy" id="390896"/>
    <lineage>
        <taxon>Eukaryota</taxon>
        <taxon>Fungi</taxon>
        <taxon>Dikarya</taxon>
        <taxon>Ascomycota</taxon>
        <taxon>Pezizomycotina</taxon>
        <taxon>Dothideomycetes</taxon>
        <taxon>Pleosporomycetidae</taxon>
        <taxon>Pleosporales</taxon>
        <taxon>Massarineae</taxon>
        <taxon>Trematosphaeriaceae</taxon>
        <taxon>Trematosphaeria</taxon>
    </lineage>
</organism>
<evidence type="ECO:0000256" key="2">
    <source>
        <dbReference type="SAM" id="Phobius"/>
    </source>
</evidence>